<sequence>MRRHVLRTVALTSATLLALAALPASADEPGPVEAGVFVDKIEGLPTDFIRGADVSSVLALEESGVVFRDSDGNPADLFTTLADNGLNTVRIRVWNDPFDEQGRSYGGGNNDLDAAVTIGQRATAAGMDSLINFHLSDFWADPAKQQAPKAWADMSVSEKADATYDYVADSLTVLRDAGVDISMVQVGNETNNSVAGVEVGNWEQMAEIFNAGSRAVRDVLPDAQVALHFTNPETSGRYAGYAQQLATHNVDYDVFASSWYPYWHGSLSNLTSVLSDIATTYNKDVMVVETSWTYTLDDGDGWQNTIDASKASTLYPISPQGQADLLHDVMEAVHNVGDAGVGVVYWEPAWLPVGPPEEIDNNRTLWEEFGSGWASSYASGYDPHDAGQWYGGSAVDNQALFTFDGRPLDSLGVFSHVYTGAVTEKSLASIDPVAVEVTAGETITLPDEVTLRFNDGSTDTESVTWDDYSTLTDVGAHEVAGTTSSGVAVTATITIVEVNVLLNPSFEDADLSMWDIDGTGIAREETSDSSHGAFSLKFWNGTNYTFTVSQTLTGLTPGTYTMRATSQGGDAGENDVLTVSAHTTQGTTRGDLALNGWQQWATATVENVTVPDDGTITVTLTGELTGNAWGTLDNVVLTPTGAATSPDTEATPDEGTTPDTEETPDTPSPGTETTPGQDGTAPDTTTDAPASGQDNSSTGGLADTGISLVIAGLAGALLLAGGITVWLRKRAA</sequence>
<dbReference type="GO" id="GO:0015926">
    <property type="term" value="F:glucosidase activity"/>
    <property type="evidence" value="ECO:0007669"/>
    <property type="project" value="InterPro"/>
</dbReference>
<keyword evidence="3 4" id="KW-0326">Glycosidase</keyword>
<dbReference type="CAZy" id="GH53">
    <property type="family name" value="Glycoside Hydrolase Family 53"/>
</dbReference>
<gene>
    <name evidence="8" type="ordered locus">Jden_0385</name>
</gene>
<evidence type="ECO:0000313" key="9">
    <source>
        <dbReference type="Proteomes" id="UP000000628"/>
    </source>
</evidence>
<proteinExistence type="inferred from homology"/>
<name>C7QZP8_JONDD</name>
<evidence type="ECO:0000256" key="3">
    <source>
        <dbReference type="ARBA" id="ARBA00023295"/>
    </source>
</evidence>
<dbReference type="HOGENOM" id="CLU_011259_1_1_11"/>
<dbReference type="GO" id="GO:0045490">
    <property type="term" value="P:pectin catabolic process"/>
    <property type="evidence" value="ECO:0007669"/>
    <property type="project" value="TreeGrafter"/>
</dbReference>
<keyword evidence="6" id="KW-1133">Transmembrane helix</keyword>
<evidence type="ECO:0000256" key="6">
    <source>
        <dbReference type="SAM" id="Phobius"/>
    </source>
</evidence>
<dbReference type="KEGG" id="jde:Jden_0385"/>
<dbReference type="Pfam" id="PF07745">
    <property type="entry name" value="Glyco_hydro_53"/>
    <property type="match status" value="1"/>
</dbReference>
<dbReference type="AlphaFoldDB" id="C7QZP8"/>
<organism evidence="8 9">
    <name type="scientific">Jonesia denitrificans (strain ATCC 14870 / DSM 20603 / BCRC 15368 / CIP 55.134 / JCM 11481 / NBRC 15587 / NCTC 10816 / Prevot 55134)</name>
    <name type="common">Listeria denitrificans</name>
    <dbReference type="NCBI Taxonomy" id="471856"/>
    <lineage>
        <taxon>Bacteria</taxon>
        <taxon>Bacillati</taxon>
        <taxon>Actinomycetota</taxon>
        <taxon>Actinomycetes</taxon>
        <taxon>Micrococcales</taxon>
        <taxon>Jonesiaceae</taxon>
        <taxon>Jonesia</taxon>
    </lineage>
</organism>
<evidence type="ECO:0000256" key="5">
    <source>
        <dbReference type="SAM" id="MobiDB-lite"/>
    </source>
</evidence>
<protein>
    <recommendedName>
        <fullName evidence="4">Arabinogalactan endo-beta-1,4-galactanase</fullName>
        <ecNumber evidence="4">3.2.1.89</ecNumber>
    </recommendedName>
</protein>
<evidence type="ECO:0000256" key="1">
    <source>
        <dbReference type="ARBA" id="ARBA00010687"/>
    </source>
</evidence>
<dbReference type="Gene3D" id="3.20.20.80">
    <property type="entry name" value="Glycosidases"/>
    <property type="match status" value="1"/>
</dbReference>
<dbReference type="InterPro" id="IPR011081">
    <property type="entry name" value="Big_4"/>
</dbReference>
<evidence type="ECO:0000259" key="7">
    <source>
        <dbReference type="Pfam" id="PF07532"/>
    </source>
</evidence>
<comment type="similarity">
    <text evidence="1 4">Belongs to the glycosyl hydrolase 53 family.</text>
</comment>
<dbReference type="STRING" id="471856.Jden_0385"/>
<feature type="transmembrane region" description="Helical" evidence="6">
    <location>
        <begin position="705"/>
        <end position="727"/>
    </location>
</feature>
<dbReference type="InterPro" id="IPR011683">
    <property type="entry name" value="Glyco_hydro_53"/>
</dbReference>
<feature type="compositionally biased region" description="Low complexity" evidence="5">
    <location>
        <begin position="646"/>
        <end position="658"/>
    </location>
</feature>
<dbReference type="SUPFAM" id="SSF51445">
    <property type="entry name" value="(Trans)glycosidases"/>
    <property type="match status" value="1"/>
</dbReference>
<dbReference type="EMBL" id="CP001706">
    <property type="protein sequence ID" value="ACV08054.1"/>
    <property type="molecule type" value="Genomic_DNA"/>
</dbReference>
<dbReference type="PANTHER" id="PTHR34983">
    <property type="entry name" value="ARABINOGALACTAN ENDO-BETA-1,4-GALACTANASE A"/>
    <property type="match status" value="1"/>
</dbReference>
<evidence type="ECO:0000313" key="8">
    <source>
        <dbReference type="EMBL" id="ACV08054.1"/>
    </source>
</evidence>
<reference evidence="8 9" key="1">
    <citation type="journal article" date="2009" name="Stand. Genomic Sci.">
        <title>Complete genome sequence of Jonesia denitrificans type strain (Prevot 55134).</title>
        <authorList>
            <person name="Pukall R."/>
            <person name="Gehrich-Schroter G."/>
            <person name="Lapidus A."/>
            <person name="Nolan M."/>
            <person name="Glavina Del Rio T."/>
            <person name="Lucas S."/>
            <person name="Chen F."/>
            <person name="Tice H."/>
            <person name="Pitluck S."/>
            <person name="Cheng J.F."/>
            <person name="Copeland A."/>
            <person name="Saunders E."/>
            <person name="Brettin T."/>
            <person name="Detter J.C."/>
            <person name="Bruce D."/>
            <person name="Goodwin L."/>
            <person name="Pati A."/>
            <person name="Ivanova N."/>
            <person name="Mavromatis K."/>
            <person name="Ovchinnikova G."/>
            <person name="Chen A."/>
            <person name="Palaniappan K."/>
            <person name="Land M."/>
            <person name="Hauser L."/>
            <person name="Chang Y.J."/>
            <person name="Jeffries C.D."/>
            <person name="Chain P."/>
            <person name="Goker M."/>
            <person name="Bristow J."/>
            <person name="Eisen J.A."/>
            <person name="Markowitz V."/>
            <person name="Hugenholtz P."/>
            <person name="Kyrpides N.C."/>
            <person name="Klenk H.P."/>
            <person name="Han C."/>
        </authorList>
    </citation>
    <scope>NUCLEOTIDE SEQUENCE [LARGE SCALE GENOMIC DNA]</scope>
    <source>
        <strain evidence="9">ATCC 14870 / DSM 20603 / BCRC 15368 / CIP 55.134 / JCM 11481 / NBRC 15587 / NCTC 10816 / Prevot 55134</strain>
    </source>
</reference>
<keyword evidence="2 4" id="KW-0378">Hydrolase</keyword>
<feature type="compositionally biased region" description="Low complexity" evidence="5">
    <location>
        <begin position="668"/>
        <end position="692"/>
    </location>
</feature>
<feature type="signal peptide" evidence="4">
    <location>
        <begin position="1"/>
        <end position="26"/>
    </location>
</feature>
<dbReference type="eggNOG" id="COG3867">
    <property type="taxonomic scope" value="Bacteria"/>
</dbReference>
<feature type="domain" description="Bacterial Ig-like" evidence="7">
    <location>
        <begin position="430"/>
        <end position="484"/>
    </location>
</feature>
<dbReference type="Gene3D" id="2.60.120.260">
    <property type="entry name" value="Galactose-binding domain-like"/>
    <property type="match status" value="1"/>
</dbReference>
<dbReference type="RefSeq" id="WP_015770683.1">
    <property type="nucleotide sequence ID" value="NC_013174.1"/>
</dbReference>
<evidence type="ECO:0000256" key="4">
    <source>
        <dbReference type="RuleBase" id="RU361192"/>
    </source>
</evidence>
<evidence type="ECO:0000256" key="2">
    <source>
        <dbReference type="ARBA" id="ARBA00022801"/>
    </source>
</evidence>
<keyword evidence="9" id="KW-1185">Reference proteome</keyword>
<dbReference type="GO" id="GO:0031218">
    <property type="term" value="F:arabinogalactan endo-1,4-beta-galactosidase activity"/>
    <property type="evidence" value="ECO:0007669"/>
    <property type="project" value="UniProtKB-EC"/>
</dbReference>
<dbReference type="OrthoDB" id="3981930at2"/>
<keyword evidence="6" id="KW-0812">Transmembrane</keyword>
<dbReference type="PANTHER" id="PTHR34983:SF2">
    <property type="entry name" value="ENDO-BETA-1,4-GALACTANASE"/>
    <property type="match status" value="1"/>
</dbReference>
<keyword evidence="6" id="KW-0472">Membrane</keyword>
<feature type="chain" id="PRO_5005125766" description="Arabinogalactan endo-beta-1,4-galactanase" evidence="4">
    <location>
        <begin position="27"/>
        <end position="732"/>
    </location>
</feature>
<keyword evidence="4" id="KW-0732">Signal</keyword>
<dbReference type="EC" id="3.2.1.89" evidence="4"/>
<dbReference type="Pfam" id="PF07532">
    <property type="entry name" value="Big_4"/>
    <property type="match status" value="1"/>
</dbReference>
<dbReference type="CAZy" id="CBM61">
    <property type="family name" value="Carbohydrate-Binding Module Family 61"/>
</dbReference>
<feature type="region of interest" description="Disordered" evidence="5">
    <location>
        <begin position="638"/>
        <end position="699"/>
    </location>
</feature>
<dbReference type="InterPro" id="IPR017853">
    <property type="entry name" value="GH"/>
</dbReference>
<comment type="catalytic activity">
    <reaction evidence="4">
        <text>The enzyme specifically hydrolyzes (1-&gt;4)-beta-D-galactosidic linkages in type I arabinogalactans.</text>
        <dbReference type="EC" id="3.2.1.89"/>
    </reaction>
</comment>
<dbReference type="Proteomes" id="UP000000628">
    <property type="component" value="Chromosome"/>
</dbReference>
<accession>C7QZP8</accession>